<dbReference type="PANTHER" id="PTHR33164:SF43">
    <property type="entry name" value="HTH-TYPE TRANSCRIPTIONAL REPRESSOR YETL"/>
    <property type="match status" value="1"/>
</dbReference>
<dbReference type="PANTHER" id="PTHR33164">
    <property type="entry name" value="TRANSCRIPTIONAL REGULATOR, MARR FAMILY"/>
    <property type="match status" value="1"/>
</dbReference>
<organism evidence="2 3">
    <name type="scientific">Mycolicibacterium flavescens</name>
    <name type="common">Mycobacterium flavescens</name>
    <dbReference type="NCBI Taxonomy" id="1776"/>
    <lineage>
        <taxon>Bacteria</taxon>
        <taxon>Bacillati</taxon>
        <taxon>Actinomycetota</taxon>
        <taxon>Actinomycetes</taxon>
        <taxon>Mycobacteriales</taxon>
        <taxon>Mycobacteriaceae</taxon>
        <taxon>Mycolicibacterium</taxon>
    </lineage>
</organism>
<name>A0A1E3RB97_MYCFV</name>
<dbReference type="EMBL" id="MIHA01000024">
    <property type="protein sequence ID" value="ODQ87154.1"/>
    <property type="molecule type" value="Genomic_DNA"/>
</dbReference>
<dbReference type="GO" id="GO:0006950">
    <property type="term" value="P:response to stress"/>
    <property type="evidence" value="ECO:0007669"/>
    <property type="project" value="TreeGrafter"/>
</dbReference>
<dbReference type="SUPFAM" id="SSF46785">
    <property type="entry name" value="Winged helix' DNA-binding domain"/>
    <property type="match status" value="1"/>
</dbReference>
<protein>
    <submittedName>
        <fullName evidence="2">MarR family transcriptional regulator</fullName>
    </submittedName>
</protein>
<sequence>MASGQQIRTNLLLPLTRLTQHAEAAIARVLADSEMKMEDWRVLDFLASRRTVPMTDLAQATLITGPTLTRTVDRLVSRGLMYRTADLHDRRRVLVNLTPRGRTLRTRLAPMVGDAERAAFESLGLDIDQLRQLVENTARLKS</sequence>
<evidence type="ECO:0000259" key="1">
    <source>
        <dbReference type="PROSITE" id="PS50995"/>
    </source>
</evidence>
<accession>A0A1E3RB97</accession>
<dbReference type="PRINTS" id="PR00598">
    <property type="entry name" value="HTHMARR"/>
</dbReference>
<reference evidence="3" key="1">
    <citation type="submission" date="2016-09" db="EMBL/GenBank/DDBJ databases">
        <authorList>
            <person name="Greninger A.L."/>
            <person name="Jerome K.R."/>
            <person name="Mcnair B."/>
            <person name="Wallis C."/>
            <person name="Fang F."/>
        </authorList>
    </citation>
    <scope>NUCLEOTIDE SEQUENCE [LARGE SCALE GENOMIC DNA]</scope>
    <source>
        <strain evidence="3">M6</strain>
    </source>
</reference>
<dbReference type="STRING" id="1776.BHQ18_24645"/>
<dbReference type="Gene3D" id="1.10.10.10">
    <property type="entry name" value="Winged helix-like DNA-binding domain superfamily/Winged helix DNA-binding domain"/>
    <property type="match status" value="1"/>
</dbReference>
<gene>
    <name evidence="2" type="ORF">BHQ18_24645</name>
</gene>
<dbReference type="Pfam" id="PF12802">
    <property type="entry name" value="MarR_2"/>
    <property type="match status" value="1"/>
</dbReference>
<dbReference type="InterPro" id="IPR039422">
    <property type="entry name" value="MarR/SlyA-like"/>
</dbReference>
<dbReference type="RefSeq" id="WP_069416285.1">
    <property type="nucleotide sequence ID" value="NZ_JACKUL010000009.1"/>
</dbReference>
<keyword evidence="3" id="KW-1185">Reference proteome</keyword>
<dbReference type="InterPro" id="IPR036388">
    <property type="entry name" value="WH-like_DNA-bd_sf"/>
</dbReference>
<dbReference type="GO" id="GO:0003700">
    <property type="term" value="F:DNA-binding transcription factor activity"/>
    <property type="evidence" value="ECO:0007669"/>
    <property type="project" value="InterPro"/>
</dbReference>
<dbReference type="Proteomes" id="UP000094053">
    <property type="component" value="Unassembled WGS sequence"/>
</dbReference>
<dbReference type="OrthoDB" id="4629660at2"/>
<evidence type="ECO:0000313" key="3">
    <source>
        <dbReference type="Proteomes" id="UP000094053"/>
    </source>
</evidence>
<comment type="caution">
    <text evidence="2">The sequence shown here is derived from an EMBL/GenBank/DDBJ whole genome shotgun (WGS) entry which is preliminary data.</text>
</comment>
<dbReference type="InterPro" id="IPR036390">
    <property type="entry name" value="WH_DNA-bd_sf"/>
</dbReference>
<evidence type="ECO:0000313" key="2">
    <source>
        <dbReference type="EMBL" id="ODQ87154.1"/>
    </source>
</evidence>
<dbReference type="SMART" id="SM00347">
    <property type="entry name" value="HTH_MARR"/>
    <property type="match status" value="1"/>
</dbReference>
<dbReference type="PROSITE" id="PS50995">
    <property type="entry name" value="HTH_MARR_2"/>
    <property type="match status" value="1"/>
</dbReference>
<dbReference type="InterPro" id="IPR000835">
    <property type="entry name" value="HTH_MarR-typ"/>
</dbReference>
<proteinExistence type="predicted"/>
<dbReference type="AlphaFoldDB" id="A0A1E3RB97"/>
<feature type="domain" description="HTH marR-type" evidence="1">
    <location>
        <begin position="8"/>
        <end position="142"/>
    </location>
</feature>